<keyword evidence="3" id="KW-1185">Reference proteome</keyword>
<protein>
    <submittedName>
        <fullName evidence="2">Uncharacterized protein</fullName>
    </submittedName>
</protein>
<dbReference type="EMBL" id="JAACFV010000081">
    <property type="protein sequence ID" value="KAF7506734.1"/>
    <property type="molecule type" value="Genomic_DNA"/>
</dbReference>
<proteinExistence type="predicted"/>
<accession>A0A8H7AG08</accession>
<feature type="transmembrane region" description="Helical" evidence="1">
    <location>
        <begin position="12"/>
        <end position="31"/>
    </location>
</feature>
<evidence type="ECO:0000313" key="2">
    <source>
        <dbReference type="EMBL" id="KAF7506734.1"/>
    </source>
</evidence>
<organism evidence="2 3">
    <name type="scientific">Endocarpon pusillum</name>
    <dbReference type="NCBI Taxonomy" id="364733"/>
    <lineage>
        <taxon>Eukaryota</taxon>
        <taxon>Fungi</taxon>
        <taxon>Dikarya</taxon>
        <taxon>Ascomycota</taxon>
        <taxon>Pezizomycotina</taxon>
        <taxon>Eurotiomycetes</taxon>
        <taxon>Chaetothyriomycetidae</taxon>
        <taxon>Verrucariales</taxon>
        <taxon>Verrucariaceae</taxon>
        <taxon>Endocarpon</taxon>
    </lineage>
</organism>
<dbReference type="AlphaFoldDB" id="A0A8H7AG08"/>
<reference evidence="2" key="1">
    <citation type="submission" date="2020-02" db="EMBL/GenBank/DDBJ databases">
        <authorList>
            <person name="Palmer J.M."/>
        </authorList>
    </citation>
    <scope>NUCLEOTIDE SEQUENCE</scope>
    <source>
        <strain evidence="2">EPUS1.4</strain>
        <tissue evidence="2">Thallus</tissue>
    </source>
</reference>
<dbReference type="Proteomes" id="UP000606974">
    <property type="component" value="Unassembled WGS sequence"/>
</dbReference>
<comment type="caution">
    <text evidence="2">The sequence shown here is derived from an EMBL/GenBank/DDBJ whole genome shotgun (WGS) entry which is preliminary data.</text>
</comment>
<evidence type="ECO:0000256" key="1">
    <source>
        <dbReference type="SAM" id="Phobius"/>
    </source>
</evidence>
<keyword evidence="1" id="KW-0472">Membrane</keyword>
<sequence>MSNWLLLANRRRVYSVLLTLVRLTCSCFIIYCWSTNTIYVGEPTSLCPLRRQNIYLVDSRGGGMLRPTSLAIIQPGKNGNVVMRLYLLATIC</sequence>
<gene>
    <name evidence="2" type="ORF">GJ744_011458</name>
</gene>
<evidence type="ECO:0000313" key="3">
    <source>
        <dbReference type="Proteomes" id="UP000606974"/>
    </source>
</evidence>
<name>A0A8H7AG08_9EURO</name>
<keyword evidence="1" id="KW-0812">Transmembrane</keyword>
<keyword evidence="1" id="KW-1133">Transmembrane helix</keyword>